<evidence type="ECO:0000313" key="1">
    <source>
        <dbReference type="EMBL" id="GAA3621253.1"/>
    </source>
</evidence>
<sequence>MSVSEITRPGSTQDDTSELAHIIAALLGEQEPVDELDRRLDEMSETHREVVLSFSVQFAEHQTDQPNVQMWSSFAEQAKRVSFRSATWLSTP</sequence>
<keyword evidence="2" id="KW-1185">Reference proteome</keyword>
<dbReference type="Proteomes" id="UP001501074">
    <property type="component" value="Unassembled WGS sequence"/>
</dbReference>
<proteinExistence type="predicted"/>
<accession>A0ABP6ZZU1</accession>
<evidence type="ECO:0000313" key="2">
    <source>
        <dbReference type="Proteomes" id="UP001501074"/>
    </source>
</evidence>
<protein>
    <submittedName>
        <fullName evidence="1">Uncharacterized protein</fullName>
    </submittedName>
</protein>
<comment type="caution">
    <text evidence="1">The sequence shown here is derived from an EMBL/GenBank/DDBJ whole genome shotgun (WGS) entry which is preliminary data.</text>
</comment>
<dbReference type="EMBL" id="BAAAZO010000008">
    <property type="protein sequence ID" value="GAA3621253.1"/>
    <property type="molecule type" value="Genomic_DNA"/>
</dbReference>
<organism evidence="1 2">
    <name type="scientific">Kineosporia mesophila</name>
    <dbReference type="NCBI Taxonomy" id="566012"/>
    <lineage>
        <taxon>Bacteria</taxon>
        <taxon>Bacillati</taxon>
        <taxon>Actinomycetota</taxon>
        <taxon>Actinomycetes</taxon>
        <taxon>Kineosporiales</taxon>
        <taxon>Kineosporiaceae</taxon>
        <taxon>Kineosporia</taxon>
    </lineage>
</organism>
<name>A0ABP6ZZU1_9ACTN</name>
<gene>
    <name evidence="1" type="ORF">GCM10022223_42660</name>
</gene>
<reference evidence="2" key="1">
    <citation type="journal article" date="2019" name="Int. J. Syst. Evol. Microbiol.">
        <title>The Global Catalogue of Microorganisms (GCM) 10K type strain sequencing project: providing services to taxonomists for standard genome sequencing and annotation.</title>
        <authorList>
            <consortium name="The Broad Institute Genomics Platform"/>
            <consortium name="The Broad Institute Genome Sequencing Center for Infectious Disease"/>
            <person name="Wu L."/>
            <person name="Ma J."/>
        </authorList>
    </citation>
    <scope>NUCLEOTIDE SEQUENCE [LARGE SCALE GENOMIC DNA]</scope>
    <source>
        <strain evidence="2">JCM 16902</strain>
    </source>
</reference>